<feature type="transmembrane region" description="Helical" evidence="5">
    <location>
        <begin position="95"/>
        <end position="114"/>
    </location>
</feature>
<dbReference type="GO" id="GO:0005886">
    <property type="term" value="C:plasma membrane"/>
    <property type="evidence" value="ECO:0007669"/>
    <property type="project" value="TreeGrafter"/>
</dbReference>
<dbReference type="RefSeq" id="XP_033422250.1">
    <property type="nucleotide sequence ID" value="XM_033574232.1"/>
</dbReference>
<dbReference type="GeneID" id="54332351"/>
<evidence type="ECO:0000313" key="7">
    <source>
        <dbReference type="Proteomes" id="UP000324241"/>
    </source>
</evidence>
<name>A0A5M9M7W3_9EURO</name>
<comment type="subcellular location">
    <subcellularLocation>
        <location evidence="1">Membrane</location>
        <topology evidence="1">Multi-pass membrane protein</topology>
    </subcellularLocation>
</comment>
<dbReference type="GO" id="GO:0015343">
    <property type="term" value="F:siderophore-iron transmembrane transporter activity"/>
    <property type="evidence" value="ECO:0007669"/>
    <property type="project" value="TreeGrafter"/>
</dbReference>
<keyword evidence="3 5" id="KW-1133">Transmembrane helix</keyword>
<keyword evidence="4 5" id="KW-0472">Membrane</keyword>
<protein>
    <recommendedName>
        <fullName evidence="8">Major facilitator superfamily (MFS) profile domain-containing protein</fullName>
    </recommendedName>
</protein>
<gene>
    <name evidence="6" type="ORF">ATNIH1004_009649</name>
</gene>
<evidence type="ECO:0008006" key="8">
    <source>
        <dbReference type="Google" id="ProtNLM"/>
    </source>
</evidence>
<dbReference type="InterPro" id="IPR036259">
    <property type="entry name" value="MFS_trans_sf"/>
</dbReference>
<feature type="transmembrane region" description="Helical" evidence="5">
    <location>
        <begin position="134"/>
        <end position="155"/>
    </location>
</feature>
<dbReference type="PANTHER" id="PTHR23501">
    <property type="entry name" value="MAJOR FACILITATOR SUPERFAMILY"/>
    <property type="match status" value="1"/>
</dbReference>
<dbReference type="VEuPathDB" id="FungiDB:EYZ11_012456"/>
<evidence type="ECO:0000256" key="4">
    <source>
        <dbReference type="ARBA" id="ARBA00023136"/>
    </source>
</evidence>
<sequence length="174" mass="18731">MSVARVASNIASISAYPIIAKLGDVAAVFHSMGTTGFGLTQQVFIADVTNLINRGLWSTLPDSISTIPTLYLGKTAVSHGLLNLALGLGDRRQNATFIALMVAGIVLLILFVLWDILFAKKPFIPYKMVKSKTVAAACLLGALDFLHYSMFTVFYSSYLQVVGGYSPGHATRIE</sequence>
<dbReference type="OrthoDB" id="4491828at2759"/>
<reference evidence="6 7" key="1">
    <citation type="submission" date="2019-08" db="EMBL/GenBank/DDBJ databases">
        <title>The genome sequence of a newly discovered highly antifungal drug resistant Aspergillus species, Aspergillus tanneri NIH 1004.</title>
        <authorList>
            <person name="Mounaud S."/>
            <person name="Singh I."/>
            <person name="Joardar V."/>
            <person name="Pakala S."/>
            <person name="Pakala S."/>
            <person name="Venepally P."/>
            <person name="Chung J.K."/>
            <person name="Losada L."/>
            <person name="Nierman W.C."/>
        </authorList>
    </citation>
    <scope>NUCLEOTIDE SEQUENCE [LARGE SCALE GENOMIC DNA]</scope>
    <source>
        <strain evidence="6 7">NIH1004</strain>
    </source>
</reference>
<evidence type="ECO:0000256" key="2">
    <source>
        <dbReference type="ARBA" id="ARBA00022692"/>
    </source>
</evidence>
<dbReference type="AlphaFoldDB" id="A0A5M9M7W3"/>
<evidence type="ECO:0000256" key="1">
    <source>
        <dbReference type="ARBA" id="ARBA00004141"/>
    </source>
</evidence>
<dbReference type="PANTHER" id="PTHR23501:SF87">
    <property type="entry name" value="SIDEROPHORE IRON TRANSPORTER 2"/>
    <property type="match status" value="1"/>
</dbReference>
<accession>A0A5M9M7W3</accession>
<dbReference type="Proteomes" id="UP000324241">
    <property type="component" value="Unassembled WGS sequence"/>
</dbReference>
<dbReference type="EMBL" id="QUQM01000005">
    <property type="protein sequence ID" value="KAA8642888.1"/>
    <property type="molecule type" value="Genomic_DNA"/>
</dbReference>
<comment type="caution">
    <text evidence="6">The sequence shown here is derived from an EMBL/GenBank/DDBJ whole genome shotgun (WGS) entry which is preliminary data.</text>
</comment>
<dbReference type="SUPFAM" id="SSF103473">
    <property type="entry name" value="MFS general substrate transporter"/>
    <property type="match status" value="1"/>
</dbReference>
<evidence type="ECO:0000256" key="3">
    <source>
        <dbReference type="ARBA" id="ARBA00022989"/>
    </source>
</evidence>
<proteinExistence type="predicted"/>
<evidence type="ECO:0000256" key="5">
    <source>
        <dbReference type="SAM" id="Phobius"/>
    </source>
</evidence>
<evidence type="ECO:0000313" key="6">
    <source>
        <dbReference type="EMBL" id="KAA8642888.1"/>
    </source>
</evidence>
<organism evidence="6 7">
    <name type="scientific">Aspergillus tanneri</name>
    <dbReference type="NCBI Taxonomy" id="1220188"/>
    <lineage>
        <taxon>Eukaryota</taxon>
        <taxon>Fungi</taxon>
        <taxon>Dikarya</taxon>
        <taxon>Ascomycota</taxon>
        <taxon>Pezizomycotina</taxon>
        <taxon>Eurotiomycetes</taxon>
        <taxon>Eurotiomycetidae</taxon>
        <taxon>Eurotiales</taxon>
        <taxon>Aspergillaceae</taxon>
        <taxon>Aspergillus</taxon>
        <taxon>Aspergillus subgen. Circumdati</taxon>
    </lineage>
</organism>
<keyword evidence="2 5" id="KW-0812">Transmembrane</keyword>